<dbReference type="InterPro" id="IPR002731">
    <property type="entry name" value="ATPase_BadF"/>
</dbReference>
<dbReference type="PANTHER" id="PTHR43190:SF3">
    <property type="entry name" value="N-ACETYL-D-GLUCOSAMINE KINASE"/>
    <property type="match status" value="1"/>
</dbReference>
<dbReference type="Gene3D" id="3.30.420.40">
    <property type="match status" value="2"/>
</dbReference>
<dbReference type="InterPro" id="IPR052519">
    <property type="entry name" value="Euk-type_GlcNAc_Kinase"/>
</dbReference>
<dbReference type="EMBL" id="CP141614">
    <property type="protein sequence ID" value="WRP15551.1"/>
    <property type="molecule type" value="Genomic_DNA"/>
</dbReference>
<dbReference type="Pfam" id="PF01869">
    <property type="entry name" value="BcrAD_BadFG"/>
    <property type="match status" value="1"/>
</dbReference>
<dbReference type="InterPro" id="IPR043129">
    <property type="entry name" value="ATPase_NBD"/>
</dbReference>
<accession>A0ABZ1BRW4</accession>
<dbReference type="RefSeq" id="WP_324669957.1">
    <property type="nucleotide sequence ID" value="NZ_CP141614.1"/>
</dbReference>
<name>A0ABZ1BRW4_9FIRM</name>
<organism evidence="2 3">
    <name type="scientific">Geochorda subterranea</name>
    <dbReference type="NCBI Taxonomy" id="3109564"/>
    <lineage>
        <taxon>Bacteria</taxon>
        <taxon>Bacillati</taxon>
        <taxon>Bacillota</taxon>
        <taxon>Limnochordia</taxon>
        <taxon>Limnochordales</taxon>
        <taxon>Geochordaceae</taxon>
        <taxon>Geochorda</taxon>
    </lineage>
</organism>
<proteinExistence type="predicted"/>
<dbReference type="SUPFAM" id="SSF53067">
    <property type="entry name" value="Actin-like ATPase domain"/>
    <property type="match status" value="2"/>
</dbReference>
<keyword evidence="3" id="KW-1185">Reference proteome</keyword>
<protein>
    <submittedName>
        <fullName evidence="2">BadF/BadG/BcrA/BcrD ATPase family protein</fullName>
    </submittedName>
</protein>
<dbReference type="PANTHER" id="PTHR43190">
    <property type="entry name" value="N-ACETYL-D-GLUCOSAMINE KINASE"/>
    <property type="match status" value="1"/>
</dbReference>
<sequence>MSRYVLAIDGGATASRAAVVSSDGDVVGHGVGGPCMPLLTPEARERVARHVTRAVEGAVARALERTGESPPLPVAAVWAGLTGLDPGADPVGWLHGVLASLATHVRQAGPVRVSSDLDSAVEGALGPRTPGVLVYAGTGSVAVGRDETGHLHRAGGHGYLIDDRGGGFDIGRMALRAVVRAWDGRGPQTALESSVRSALRVSGWDDLRRAVYGAANPKAVIASLAPLVTDAAQRGDTVAQAILRDAAVELAELAVAVLRRLPVGRSDAAVDVRFAGGVFSSDPLRLAFAEAVTDRLSRAHVAPGLLPPLGGAALLALDAAGLLPAPPMAGAVVQGLRRGLTGT</sequence>
<reference evidence="3" key="1">
    <citation type="submission" date="2023-12" db="EMBL/GenBank/DDBJ databases">
        <title>Novel isolates from deep terrestrial aquifers shed light on the physiology and ecology of the class Limnochordia.</title>
        <authorList>
            <person name="Karnachuk O.V."/>
            <person name="Lukina A.P."/>
            <person name="Avakyan M.R."/>
            <person name="Kadnikov V."/>
            <person name="Begmatov S."/>
            <person name="Beletsky A.V."/>
            <person name="Mardanov A.V."/>
            <person name="Ravin N.V."/>
        </authorList>
    </citation>
    <scope>NUCLEOTIDE SEQUENCE [LARGE SCALE GENOMIC DNA]</scope>
    <source>
        <strain evidence="3">LN</strain>
    </source>
</reference>
<dbReference type="Proteomes" id="UP001333102">
    <property type="component" value="Chromosome"/>
</dbReference>
<evidence type="ECO:0000259" key="1">
    <source>
        <dbReference type="Pfam" id="PF01869"/>
    </source>
</evidence>
<feature type="domain" description="ATPase BadF/BadG/BcrA/BcrD type" evidence="1">
    <location>
        <begin position="8"/>
        <end position="316"/>
    </location>
</feature>
<dbReference type="CDD" id="cd24007">
    <property type="entry name" value="ASKHA_NBD_eukNAGK-like"/>
    <property type="match status" value="1"/>
</dbReference>
<evidence type="ECO:0000313" key="3">
    <source>
        <dbReference type="Proteomes" id="UP001333102"/>
    </source>
</evidence>
<gene>
    <name evidence="2" type="ORF">VLY81_05135</name>
</gene>
<evidence type="ECO:0000313" key="2">
    <source>
        <dbReference type="EMBL" id="WRP15551.1"/>
    </source>
</evidence>